<comment type="subcellular location">
    <subcellularLocation>
        <location evidence="1">Membrane</location>
    </subcellularLocation>
</comment>
<dbReference type="AlphaFoldDB" id="A0A7M7LPT9"/>
<feature type="transmembrane region" description="Helical" evidence="7">
    <location>
        <begin position="66"/>
        <end position="86"/>
    </location>
</feature>
<dbReference type="PROSITE" id="PS50262">
    <property type="entry name" value="G_PROTEIN_RECEP_F1_2"/>
    <property type="match status" value="1"/>
</dbReference>
<feature type="domain" description="G-protein coupled receptors family 1 profile" evidence="8">
    <location>
        <begin position="45"/>
        <end position="346"/>
    </location>
</feature>
<evidence type="ECO:0000256" key="5">
    <source>
        <dbReference type="RuleBase" id="RU000688"/>
    </source>
</evidence>
<dbReference type="EnsemblMetazoa" id="XM_003731573">
    <property type="protein sequence ID" value="XP_003731621"/>
    <property type="gene ID" value="LOC579394"/>
</dbReference>
<dbReference type="OrthoDB" id="10042731at2759"/>
<feature type="transmembrane region" description="Helical" evidence="7">
    <location>
        <begin position="34"/>
        <end position="54"/>
    </location>
</feature>
<evidence type="ECO:0000256" key="6">
    <source>
        <dbReference type="SAM" id="MobiDB-lite"/>
    </source>
</evidence>
<keyword evidence="5" id="KW-0297">G-protein coupled receptor</keyword>
<dbReference type="RefSeq" id="XP_003731621.1">
    <property type="nucleotide sequence ID" value="XM_003731573.3"/>
</dbReference>
<feature type="region of interest" description="Disordered" evidence="6">
    <location>
        <begin position="248"/>
        <end position="276"/>
    </location>
</feature>
<dbReference type="GeneID" id="579394"/>
<sequence>MSIDPTNATIIEDNSSETASSGGYEGTNPALLTIYLFIALLGVIGNGLVIFVLARVPSLRSFTNVLITNQSVIDFTSSIIFFFLYVTPKPKLPIQPKFAMFVCKFWYSEYPLWAISVSSTVNLVCLTVERYFAVIHPLKYRNRFTINRARLLCLLPWIIGPLHEIPWLMVHQISGDLAVDENNATIDNRSCWATWPEEPVGLQKAFGCIVFIDHYLVPLTIMVYVYIRIVVRLRKDMPTLRMGVGVSSGTLPGSRKENHEDSDLPKNKKSSMKLPSQPRRRFAIMASRSVLKTMVIVSLAYLICWGPNEILYLLFNLGIAVDFASVYFYTTVIFVLCNMCLNPIIYAFHYGELRRGVILACHCCARKIPVSSRATMQSRSYSLNVNGSSNDAYEQSQSNKV</sequence>
<dbReference type="PANTHER" id="PTHR45698">
    <property type="entry name" value="TRACE AMINE-ASSOCIATED RECEPTOR 19N-RELATED"/>
    <property type="match status" value="1"/>
</dbReference>
<keyword evidence="5" id="KW-0807">Transducer</keyword>
<dbReference type="RefSeq" id="XP_030841353.1">
    <property type="nucleotide sequence ID" value="XM_030985493.1"/>
</dbReference>
<dbReference type="OMA" id="YAFHYEE"/>
<protein>
    <recommendedName>
        <fullName evidence="8">G-protein coupled receptors family 1 profile domain-containing protein</fullName>
    </recommendedName>
</protein>
<dbReference type="KEGG" id="spu:579394"/>
<dbReference type="EnsemblMetazoa" id="XM_030985493">
    <property type="protein sequence ID" value="XP_030841353"/>
    <property type="gene ID" value="LOC579394"/>
</dbReference>
<feature type="transmembrane region" description="Helical" evidence="7">
    <location>
        <begin position="204"/>
        <end position="227"/>
    </location>
</feature>
<feature type="transmembrane region" description="Helical" evidence="7">
    <location>
        <begin position="289"/>
        <end position="315"/>
    </location>
</feature>
<dbReference type="FunFam" id="1.20.1070.10:FF:000774">
    <property type="entry name" value="Uncharacterized protein"/>
    <property type="match status" value="1"/>
</dbReference>
<name>A0A7M7LPT9_STRPU</name>
<comment type="similarity">
    <text evidence="5">Belongs to the G-protein coupled receptor 1 family.</text>
</comment>
<keyword evidence="4 7" id="KW-0472">Membrane</keyword>
<keyword evidence="3 7" id="KW-1133">Transmembrane helix</keyword>
<dbReference type="InterPro" id="IPR000276">
    <property type="entry name" value="GPCR_Rhodpsn"/>
</dbReference>
<proteinExistence type="inferred from homology"/>
<evidence type="ECO:0000256" key="4">
    <source>
        <dbReference type="ARBA" id="ARBA00023136"/>
    </source>
</evidence>
<dbReference type="Gene3D" id="1.20.1070.10">
    <property type="entry name" value="Rhodopsin 7-helix transmembrane proteins"/>
    <property type="match status" value="1"/>
</dbReference>
<evidence type="ECO:0000256" key="7">
    <source>
        <dbReference type="SAM" id="Phobius"/>
    </source>
</evidence>
<reference evidence="10" key="1">
    <citation type="submission" date="2015-02" db="EMBL/GenBank/DDBJ databases">
        <title>Genome sequencing for Strongylocentrotus purpuratus.</title>
        <authorList>
            <person name="Murali S."/>
            <person name="Liu Y."/>
            <person name="Vee V."/>
            <person name="English A."/>
            <person name="Wang M."/>
            <person name="Skinner E."/>
            <person name="Han Y."/>
            <person name="Muzny D.M."/>
            <person name="Worley K.C."/>
            <person name="Gibbs R.A."/>
        </authorList>
    </citation>
    <scope>NUCLEOTIDE SEQUENCE</scope>
</reference>
<dbReference type="Pfam" id="PF00001">
    <property type="entry name" value="7tm_1"/>
    <property type="match status" value="1"/>
</dbReference>
<dbReference type="Proteomes" id="UP000007110">
    <property type="component" value="Unassembled WGS sequence"/>
</dbReference>
<evidence type="ECO:0000256" key="3">
    <source>
        <dbReference type="ARBA" id="ARBA00022989"/>
    </source>
</evidence>
<dbReference type="SUPFAM" id="SSF81321">
    <property type="entry name" value="Family A G protein-coupled receptor-like"/>
    <property type="match status" value="1"/>
</dbReference>
<dbReference type="InParanoid" id="A0A7M7LPT9"/>
<organism evidence="9 10">
    <name type="scientific">Strongylocentrotus purpuratus</name>
    <name type="common">Purple sea urchin</name>
    <dbReference type="NCBI Taxonomy" id="7668"/>
    <lineage>
        <taxon>Eukaryota</taxon>
        <taxon>Metazoa</taxon>
        <taxon>Echinodermata</taxon>
        <taxon>Eleutherozoa</taxon>
        <taxon>Echinozoa</taxon>
        <taxon>Echinoidea</taxon>
        <taxon>Euechinoidea</taxon>
        <taxon>Echinacea</taxon>
        <taxon>Camarodonta</taxon>
        <taxon>Echinidea</taxon>
        <taxon>Strongylocentrotidae</taxon>
        <taxon>Strongylocentrotus</taxon>
    </lineage>
</organism>
<feature type="transmembrane region" description="Helical" evidence="7">
    <location>
        <begin position="149"/>
        <end position="169"/>
    </location>
</feature>
<dbReference type="FunCoup" id="A0A7M7LPT9">
    <property type="interactions" value="1056"/>
</dbReference>
<dbReference type="GO" id="GO:0046887">
    <property type="term" value="P:positive regulation of hormone secretion"/>
    <property type="evidence" value="ECO:0000318"/>
    <property type="project" value="GO_Central"/>
</dbReference>
<keyword evidence="2 5" id="KW-0812">Transmembrane</keyword>
<evidence type="ECO:0000259" key="8">
    <source>
        <dbReference type="PROSITE" id="PS50262"/>
    </source>
</evidence>
<dbReference type="PANTHER" id="PTHR45698:SF1">
    <property type="entry name" value="TRACE AMINE-ASSOCIATED RECEPTOR 13C-LIKE"/>
    <property type="match status" value="1"/>
</dbReference>
<evidence type="ECO:0000313" key="10">
    <source>
        <dbReference type="Proteomes" id="UP000007110"/>
    </source>
</evidence>
<evidence type="ECO:0000313" key="9">
    <source>
        <dbReference type="EnsemblMetazoa" id="XP_003731621"/>
    </source>
</evidence>
<dbReference type="GO" id="GO:0008188">
    <property type="term" value="F:neuropeptide receptor activity"/>
    <property type="evidence" value="ECO:0000318"/>
    <property type="project" value="GO_Central"/>
</dbReference>
<feature type="transmembrane region" description="Helical" evidence="7">
    <location>
        <begin position="327"/>
        <end position="348"/>
    </location>
</feature>
<dbReference type="InterPro" id="IPR017452">
    <property type="entry name" value="GPCR_Rhodpsn_7TM"/>
</dbReference>
<evidence type="ECO:0000256" key="1">
    <source>
        <dbReference type="ARBA" id="ARBA00004370"/>
    </source>
</evidence>
<feature type="transmembrane region" description="Helical" evidence="7">
    <location>
        <begin position="110"/>
        <end position="128"/>
    </location>
</feature>
<accession>A0A7M7LPT9</accession>
<dbReference type="PRINTS" id="PR00237">
    <property type="entry name" value="GPCRRHODOPSN"/>
</dbReference>
<evidence type="ECO:0000256" key="2">
    <source>
        <dbReference type="ARBA" id="ARBA00022692"/>
    </source>
</evidence>
<dbReference type="GO" id="GO:0007218">
    <property type="term" value="P:neuropeptide signaling pathway"/>
    <property type="evidence" value="ECO:0000318"/>
    <property type="project" value="GO_Central"/>
</dbReference>
<dbReference type="CDD" id="cd00637">
    <property type="entry name" value="7tm_classA_rhodopsin-like"/>
    <property type="match status" value="1"/>
</dbReference>
<dbReference type="SMART" id="SM01381">
    <property type="entry name" value="7TM_GPCR_Srsx"/>
    <property type="match status" value="1"/>
</dbReference>
<dbReference type="GO" id="GO:0005886">
    <property type="term" value="C:plasma membrane"/>
    <property type="evidence" value="ECO:0000318"/>
    <property type="project" value="GO_Central"/>
</dbReference>
<keyword evidence="5" id="KW-0675">Receptor</keyword>
<feature type="compositionally biased region" description="Basic and acidic residues" evidence="6">
    <location>
        <begin position="254"/>
        <end position="266"/>
    </location>
</feature>
<dbReference type="PROSITE" id="PS00237">
    <property type="entry name" value="G_PROTEIN_RECEP_F1_1"/>
    <property type="match status" value="1"/>
</dbReference>
<keyword evidence="10" id="KW-1185">Reference proteome</keyword>
<reference evidence="9" key="2">
    <citation type="submission" date="2021-01" db="UniProtKB">
        <authorList>
            <consortium name="EnsemblMetazoa"/>
        </authorList>
    </citation>
    <scope>IDENTIFICATION</scope>
</reference>